<feature type="compositionally biased region" description="Low complexity" evidence="5">
    <location>
        <begin position="724"/>
        <end position="734"/>
    </location>
</feature>
<evidence type="ECO:0000256" key="1">
    <source>
        <dbReference type="ARBA" id="ARBA00022741"/>
    </source>
</evidence>
<dbReference type="EMBL" id="KB446561">
    <property type="protein sequence ID" value="EME79902.1"/>
    <property type="molecule type" value="Genomic_DNA"/>
</dbReference>
<dbReference type="GO" id="GO:0005737">
    <property type="term" value="C:cytoplasm"/>
    <property type="evidence" value="ECO:0007669"/>
    <property type="project" value="TreeGrafter"/>
</dbReference>
<feature type="coiled-coil region" evidence="4">
    <location>
        <begin position="432"/>
        <end position="459"/>
    </location>
</feature>
<dbReference type="HOGENOM" id="CLU_268439_0_0_1"/>
<dbReference type="FunFam" id="1.10.510.10:FF:000434">
    <property type="entry name" value="Serine/threonine protein kinase"/>
    <property type="match status" value="1"/>
</dbReference>
<evidence type="ECO:0000256" key="4">
    <source>
        <dbReference type="SAM" id="Coils"/>
    </source>
</evidence>
<keyword evidence="8" id="KW-1185">Reference proteome</keyword>
<keyword evidence="1 3" id="KW-0547">Nucleotide-binding</keyword>
<organism evidence="7 8">
    <name type="scientific">Pseudocercospora fijiensis (strain CIRAD86)</name>
    <name type="common">Black leaf streak disease fungus</name>
    <name type="synonym">Mycosphaerella fijiensis</name>
    <dbReference type="NCBI Taxonomy" id="383855"/>
    <lineage>
        <taxon>Eukaryota</taxon>
        <taxon>Fungi</taxon>
        <taxon>Dikarya</taxon>
        <taxon>Ascomycota</taxon>
        <taxon>Pezizomycotina</taxon>
        <taxon>Dothideomycetes</taxon>
        <taxon>Dothideomycetidae</taxon>
        <taxon>Mycosphaerellales</taxon>
        <taxon>Mycosphaerellaceae</taxon>
        <taxon>Pseudocercospora</taxon>
    </lineage>
</organism>
<feature type="binding site" evidence="3">
    <location>
        <position position="160"/>
    </location>
    <ligand>
        <name>ATP</name>
        <dbReference type="ChEBI" id="CHEBI:30616"/>
    </ligand>
</feature>
<name>M3AR42_PSEFD</name>
<feature type="region of interest" description="Disordered" evidence="5">
    <location>
        <begin position="946"/>
        <end position="1022"/>
    </location>
</feature>
<evidence type="ECO:0000313" key="8">
    <source>
        <dbReference type="Proteomes" id="UP000016932"/>
    </source>
</evidence>
<dbReference type="CDD" id="cd14003">
    <property type="entry name" value="STKc_AMPK-like"/>
    <property type="match status" value="1"/>
</dbReference>
<accession>M3AR42</accession>
<dbReference type="GO" id="GO:0004674">
    <property type="term" value="F:protein serine/threonine kinase activity"/>
    <property type="evidence" value="ECO:0007669"/>
    <property type="project" value="TreeGrafter"/>
</dbReference>
<dbReference type="GO" id="GO:0035556">
    <property type="term" value="P:intracellular signal transduction"/>
    <property type="evidence" value="ECO:0007669"/>
    <property type="project" value="TreeGrafter"/>
</dbReference>
<keyword evidence="2 3" id="KW-0067">ATP-binding</keyword>
<dbReference type="STRING" id="383855.M3AR42"/>
<feature type="compositionally biased region" description="Polar residues" evidence="5">
    <location>
        <begin position="553"/>
        <end position="575"/>
    </location>
</feature>
<dbReference type="PANTHER" id="PTHR24346">
    <property type="entry name" value="MAP/MICROTUBULE AFFINITY-REGULATING KINASE"/>
    <property type="match status" value="1"/>
</dbReference>
<dbReference type="PROSITE" id="PS00107">
    <property type="entry name" value="PROTEIN_KINASE_ATP"/>
    <property type="match status" value="1"/>
</dbReference>
<gene>
    <name evidence="7" type="ORF">MYCFIDRAFT_87872</name>
</gene>
<protein>
    <recommendedName>
        <fullName evidence="6">Protein kinase domain-containing protein</fullName>
    </recommendedName>
</protein>
<dbReference type="GeneID" id="19342633"/>
<dbReference type="PROSITE" id="PS50011">
    <property type="entry name" value="PROTEIN_KINASE_DOM"/>
    <property type="match status" value="1"/>
</dbReference>
<dbReference type="InterPro" id="IPR011009">
    <property type="entry name" value="Kinase-like_dom_sf"/>
</dbReference>
<feature type="compositionally biased region" description="Basic and acidic residues" evidence="5">
    <location>
        <begin position="639"/>
        <end position="650"/>
    </location>
</feature>
<dbReference type="SMART" id="SM00220">
    <property type="entry name" value="S_TKc"/>
    <property type="match status" value="1"/>
</dbReference>
<dbReference type="SUPFAM" id="SSF56112">
    <property type="entry name" value="Protein kinase-like (PK-like)"/>
    <property type="match status" value="1"/>
</dbReference>
<dbReference type="Proteomes" id="UP000016932">
    <property type="component" value="Unassembled WGS sequence"/>
</dbReference>
<dbReference type="RefSeq" id="XP_007929011.1">
    <property type="nucleotide sequence ID" value="XM_007930820.1"/>
</dbReference>
<feature type="compositionally biased region" description="Polar residues" evidence="5">
    <location>
        <begin position="682"/>
        <end position="691"/>
    </location>
</feature>
<dbReference type="eggNOG" id="KOG0583">
    <property type="taxonomic scope" value="Eukaryota"/>
</dbReference>
<dbReference type="KEGG" id="pfj:MYCFIDRAFT_87872"/>
<feature type="compositionally biased region" description="Polar residues" evidence="5">
    <location>
        <begin position="699"/>
        <end position="714"/>
    </location>
</feature>
<feature type="compositionally biased region" description="Polar residues" evidence="5">
    <location>
        <begin position="970"/>
        <end position="980"/>
    </location>
</feature>
<proteinExistence type="predicted"/>
<keyword evidence="4" id="KW-0175">Coiled coil</keyword>
<dbReference type="InterPro" id="IPR008271">
    <property type="entry name" value="Ser/Thr_kinase_AS"/>
</dbReference>
<evidence type="ECO:0000313" key="7">
    <source>
        <dbReference type="EMBL" id="EME79902.1"/>
    </source>
</evidence>
<feature type="region of interest" description="Disordered" evidence="5">
    <location>
        <begin position="909"/>
        <end position="931"/>
    </location>
</feature>
<dbReference type="OrthoDB" id="942095at2759"/>
<feature type="compositionally biased region" description="Basic and acidic residues" evidence="5">
    <location>
        <begin position="946"/>
        <end position="966"/>
    </location>
</feature>
<feature type="compositionally biased region" description="Low complexity" evidence="5">
    <location>
        <begin position="746"/>
        <end position="773"/>
    </location>
</feature>
<evidence type="ECO:0000259" key="6">
    <source>
        <dbReference type="PROSITE" id="PS50011"/>
    </source>
</evidence>
<dbReference type="InterPro" id="IPR000719">
    <property type="entry name" value="Prot_kinase_dom"/>
</dbReference>
<dbReference type="AlphaFoldDB" id="M3AR42"/>
<dbReference type="Pfam" id="PF00069">
    <property type="entry name" value="Pkinase"/>
    <property type="match status" value="1"/>
</dbReference>
<reference evidence="7 8" key="1">
    <citation type="journal article" date="2012" name="PLoS Pathog.">
        <title>Diverse lifestyles and strategies of plant pathogenesis encoded in the genomes of eighteen Dothideomycetes fungi.</title>
        <authorList>
            <person name="Ohm R.A."/>
            <person name="Feau N."/>
            <person name="Henrissat B."/>
            <person name="Schoch C.L."/>
            <person name="Horwitz B.A."/>
            <person name="Barry K.W."/>
            <person name="Condon B.J."/>
            <person name="Copeland A.C."/>
            <person name="Dhillon B."/>
            <person name="Glaser F."/>
            <person name="Hesse C.N."/>
            <person name="Kosti I."/>
            <person name="LaButti K."/>
            <person name="Lindquist E.A."/>
            <person name="Lucas S."/>
            <person name="Salamov A.A."/>
            <person name="Bradshaw R.E."/>
            <person name="Ciuffetti L."/>
            <person name="Hamelin R.C."/>
            <person name="Kema G.H.J."/>
            <person name="Lawrence C."/>
            <person name="Scott J.A."/>
            <person name="Spatafora J.W."/>
            <person name="Turgeon B.G."/>
            <person name="de Wit P.J.G.M."/>
            <person name="Zhong S."/>
            <person name="Goodwin S.B."/>
            <person name="Grigoriev I.V."/>
        </authorList>
    </citation>
    <scope>NUCLEOTIDE SEQUENCE [LARGE SCALE GENOMIC DNA]</scope>
    <source>
        <strain evidence="7 8">CIRAD86</strain>
    </source>
</reference>
<feature type="region of interest" description="Disordered" evidence="5">
    <location>
        <begin position="613"/>
        <end position="897"/>
    </location>
</feature>
<sequence length="1223" mass="134816">MPSCAPDSRFSAFLQTPIPALDELRGPLESYVYIIFILVKQAAICSANEIEKPPHLLRFSSHVYPDSDQALCEQAPKLWLRRSSTEREEGKGYSRHPGGRRWALANSYQSLLNEFSSPDLQIVGNYQLGRLIGKGSFGKVYLATHKLTNGSKVVLKSAKKDDANLAREIHHHRQFLHPHIARLYEVIVTENLVWLVLEYCPGDELYNYLLNHGRMETAKVQKIFTQLLGAVNYVHAKGCVHRDLKLENILLDKHENVKLVDFGFTREYSGSTSYLQTWCGTVCYSAPEMLRGEKYSGERVDVWSLGIILFALLAGELPFDDDDDSVTKARILKEDPVYPDHFPEPAKDLIKKLLSRRPLLRPSLADILRDPWLSDNAPQQQEILKLQQPPPFTTQLEKDVLQRLRSAGVDIDMIIEHVLSQRCDSLAGWWALLLEKEQRKEKRRERKRKEREAEAKSIRRLSAASGRLLANLGEIHEGEENAIHDSPRSRGRVRERANGNALLAPDLPKVTETKSPAPDGEQSNSPRPASAHSRSRSRPPLPPKDYGNLKNAVRSNRASSRGSQSMLRVVTTNPDLLSPAYVPPAQRKRNKFAPPLRQQLAWVKHLFTGEALKRAKSPANADKKGKGLDPNNLPNGRVGQERGDLRDLHRVSTGPSTIARRKSVGQRPELHASKTFPARPRINTTSSTGSGASVRAKRTSLSPGTLTPHSSYRRSSVGLRGRKSTSSSVSSIRSTYKGGHQHTHSKASSTSSNSVASPSGLSSTSGSRLARSPHSSVKVLPSTPTNTTFPSGMRFQRRPPPSDIGSLPGLGVEGRSAFGAIPPPSSPGLPVFARRKRSIFKGPMSGSPNAHPRAPGGSRSASVPGRPSNELMPGVTEEDEEEEEEYEDEPFGPELNTAVDQGTEMISEPISPLSALPGEDDNLLEPVDIKPGGVPLTAEALKRLSEDQAKKEAEEASLEEEKEKADSLSGLGNAQENNTARGFPNFGHIHRVHRSLSALQQSPPSTKKKRYRSDMNRPPSPYNPPAAWLGFLDLIPEYLLDGSASSRGKVIAFLDMTARHLEARDLPTAATALELQQTIEEGHLTLRGMTPLYNLTSQRDIRTKAVSTALRAPGSIQHNLPFTSDLHASNLTSDNKLSAPGSLTSNIDHLPGLIDDIVNNIPSHMWRGRGRTAFNKIAFWLADVAEEIVENNKNVLGGELLLEAAAKFNSAAGSLFDLFEWEA</sequence>
<feature type="region of interest" description="Disordered" evidence="5">
    <location>
        <begin position="498"/>
        <end position="580"/>
    </location>
</feature>
<feature type="compositionally biased region" description="Acidic residues" evidence="5">
    <location>
        <begin position="876"/>
        <end position="891"/>
    </location>
</feature>
<dbReference type="PROSITE" id="PS00108">
    <property type="entry name" value="PROTEIN_KINASE_ST"/>
    <property type="match status" value="1"/>
</dbReference>
<evidence type="ECO:0000256" key="3">
    <source>
        <dbReference type="PROSITE-ProRule" id="PRU10141"/>
    </source>
</evidence>
<dbReference type="VEuPathDB" id="FungiDB:MYCFIDRAFT_87872"/>
<dbReference type="InterPro" id="IPR017441">
    <property type="entry name" value="Protein_kinase_ATP_BS"/>
</dbReference>
<feature type="domain" description="Protein kinase" evidence="6">
    <location>
        <begin position="126"/>
        <end position="373"/>
    </location>
</feature>
<evidence type="ECO:0000256" key="2">
    <source>
        <dbReference type="ARBA" id="ARBA00022840"/>
    </source>
</evidence>
<evidence type="ECO:0000256" key="5">
    <source>
        <dbReference type="SAM" id="MobiDB-lite"/>
    </source>
</evidence>
<dbReference type="PANTHER" id="PTHR24346:SF110">
    <property type="entry name" value="NON-SPECIFIC SERINE_THREONINE PROTEIN KINASE"/>
    <property type="match status" value="1"/>
</dbReference>
<feature type="compositionally biased region" description="Low complexity" evidence="5">
    <location>
        <begin position="523"/>
        <end position="532"/>
    </location>
</feature>
<dbReference type="Gene3D" id="1.10.510.10">
    <property type="entry name" value="Transferase(Phosphotransferase) domain 1"/>
    <property type="match status" value="1"/>
</dbReference>
<dbReference type="GO" id="GO:0005524">
    <property type="term" value="F:ATP binding"/>
    <property type="evidence" value="ECO:0007669"/>
    <property type="project" value="UniProtKB-UniRule"/>
</dbReference>